<dbReference type="InterPro" id="IPR039143">
    <property type="entry name" value="GNPNAT1-like"/>
</dbReference>
<protein>
    <submittedName>
        <fullName evidence="3">Acyl-CoA N-acyltransferase</fullName>
    </submittedName>
</protein>
<keyword evidence="3" id="KW-0012">Acyltransferase</keyword>
<reference evidence="3 4" key="1">
    <citation type="submission" date="2017-03" db="EMBL/GenBank/DDBJ databases">
        <title>Widespread Adenine N6-methylation of Active Genes in Fungi.</title>
        <authorList>
            <consortium name="DOE Joint Genome Institute"/>
            <person name="Mondo S.J."/>
            <person name="Dannebaum R.O."/>
            <person name="Kuo R.C."/>
            <person name="Louie K.B."/>
            <person name="Bewick A.J."/>
            <person name="Labutti K."/>
            <person name="Haridas S."/>
            <person name="Kuo A."/>
            <person name="Salamov A."/>
            <person name="Ahrendt S.R."/>
            <person name="Lau R."/>
            <person name="Bowen B.P."/>
            <person name="Lipzen A."/>
            <person name="Sullivan W."/>
            <person name="Andreopoulos W.B."/>
            <person name="Clum A."/>
            <person name="Lindquist E."/>
            <person name="Daum C."/>
            <person name="Northen T.R."/>
            <person name="Ramamoorthy G."/>
            <person name="Schmitz R.J."/>
            <person name="Gryganskyi A."/>
            <person name="Culley D."/>
            <person name="Magnuson J."/>
            <person name="James T.Y."/>
            <person name="O'Malley M.A."/>
            <person name="Stajich J.E."/>
            <person name="Spatafora J.W."/>
            <person name="Visel A."/>
            <person name="Grigoriev I.V."/>
        </authorList>
    </citation>
    <scope>NUCLEOTIDE SEQUENCE [LARGE SCALE GENOMIC DNA]</scope>
    <source>
        <strain evidence="3 4">NRRL Y-17943</strain>
    </source>
</reference>
<evidence type="ECO:0000313" key="4">
    <source>
        <dbReference type="Proteomes" id="UP000193218"/>
    </source>
</evidence>
<dbReference type="GeneID" id="33560450"/>
<dbReference type="STRING" id="4999.A0A1Y1U934"/>
<dbReference type="InParanoid" id="A0A1Y1U934"/>
<dbReference type="SUPFAM" id="SSF55729">
    <property type="entry name" value="Acyl-CoA N-acyltransferases (Nat)"/>
    <property type="match status" value="1"/>
</dbReference>
<keyword evidence="3" id="KW-0808">Transferase</keyword>
<dbReference type="InterPro" id="IPR000182">
    <property type="entry name" value="GNAT_dom"/>
</dbReference>
<evidence type="ECO:0000259" key="2">
    <source>
        <dbReference type="PROSITE" id="PS51186"/>
    </source>
</evidence>
<dbReference type="PANTHER" id="PTHR13355">
    <property type="entry name" value="GLUCOSAMINE 6-PHOSPHATE N-ACETYLTRANSFERASE"/>
    <property type="match status" value="1"/>
</dbReference>
<dbReference type="InterPro" id="IPR016181">
    <property type="entry name" value="Acyl_CoA_acyltransferase"/>
</dbReference>
<comment type="caution">
    <text evidence="3">The sequence shown here is derived from an EMBL/GenBank/DDBJ whole genome shotgun (WGS) entry which is preliminary data.</text>
</comment>
<dbReference type="RefSeq" id="XP_021868803.1">
    <property type="nucleotide sequence ID" value="XM_022018641.1"/>
</dbReference>
<dbReference type="UniPathway" id="UPA00113">
    <property type="reaction ID" value="UER00529"/>
</dbReference>
<feature type="compositionally biased region" description="Polar residues" evidence="1">
    <location>
        <begin position="70"/>
        <end position="85"/>
    </location>
</feature>
<dbReference type="Gene3D" id="3.40.630.30">
    <property type="match status" value="1"/>
</dbReference>
<dbReference type="PANTHER" id="PTHR13355:SF22">
    <property type="entry name" value="SLL0786 PROTEIN"/>
    <property type="match status" value="1"/>
</dbReference>
<dbReference type="GO" id="GO:0008080">
    <property type="term" value="F:N-acetyltransferase activity"/>
    <property type="evidence" value="ECO:0007669"/>
    <property type="project" value="TreeGrafter"/>
</dbReference>
<dbReference type="Pfam" id="PF13673">
    <property type="entry name" value="Acetyltransf_10"/>
    <property type="match status" value="1"/>
</dbReference>
<sequence>MSKSDRPRFNIKVAETKDEIEACYDIRIEVFVVEQGFPLDVEIDDYDKTATHLLLTTPVSSPPPESTASLTPSLEPSSASTSQKPIGTIRWNPSVGKVARLVVAKEYRKYGFGRVLMDELHQHVKSTSVDKRSELKTAKEVNGKEHVHLWLNAQMYAIPFYVKMGYEQVGEEFDEDGAPHVKMVRDLELI</sequence>
<dbReference type="PROSITE" id="PS51186">
    <property type="entry name" value="GNAT"/>
    <property type="match status" value="1"/>
</dbReference>
<feature type="domain" description="N-acetyltransferase" evidence="2">
    <location>
        <begin position="41"/>
        <end position="188"/>
    </location>
</feature>
<dbReference type="CDD" id="cd04301">
    <property type="entry name" value="NAT_SF"/>
    <property type="match status" value="1"/>
</dbReference>
<accession>A0A1Y1U934</accession>
<dbReference type="AlphaFoldDB" id="A0A1Y1U934"/>
<feature type="region of interest" description="Disordered" evidence="1">
    <location>
        <begin position="55"/>
        <end position="86"/>
    </location>
</feature>
<dbReference type="GO" id="GO:0006048">
    <property type="term" value="P:UDP-N-acetylglucosamine biosynthetic process"/>
    <property type="evidence" value="ECO:0007669"/>
    <property type="project" value="UniProtKB-UniPathway"/>
</dbReference>
<keyword evidence="4" id="KW-1185">Reference proteome</keyword>
<name>A0A1Y1U934_9TREE</name>
<dbReference type="OrthoDB" id="329272at2759"/>
<proteinExistence type="predicted"/>
<gene>
    <name evidence="3" type="ORF">BD324DRAFT_653314</name>
</gene>
<organism evidence="3 4">
    <name type="scientific">Kockovaella imperatae</name>
    <dbReference type="NCBI Taxonomy" id="4999"/>
    <lineage>
        <taxon>Eukaryota</taxon>
        <taxon>Fungi</taxon>
        <taxon>Dikarya</taxon>
        <taxon>Basidiomycota</taxon>
        <taxon>Agaricomycotina</taxon>
        <taxon>Tremellomycetes</taxon>
        <taxon>Tremellales</taxon>
        <taxon>Cuniculitremaceae</taxon>
        <taxon>Kockovaella</taxon>
    </lineage>
</organism>
<dbReference type="Proteomes" id="UP000193218">
    <property type="component" value="Unassembled WGS sequence"/>
</dbReference>
<dbReference type="EMBL" id="NBSH01000014">
    <property type="protein sequence ID" value="ORX34540.1"/>
    <property type="molecule type" value="Genomic_DNA"/>
</dbReference>
<evidence type="ECO:0000256" key="1">
    <source>
        <dbReference type="SAM" id="MobiDB-lite"/>
    </source>
</evidence>
<evidence type="ECO:0000313" key="3">
    <source>
        <dbReference type="EMBL" id="ORX34540.1"/>
    </source>
</evidence>